<organism evidence="1 2">
    <name type="scientific">Paramecium primaurelia</name>
    <dbReference type="NCBI Taxonomy" id="5886"/>
    <lineage>
        <taxon>Eukaryota</taxon>
        <taxon>Sar</taxon>
        <taxon>Alveolata</taxon>
        <taxon>Ciliophora</taxon>
        <taxon>Intramacronucleata</taxon>
        <taxon>Oligohymenophorea</taxon>
        <taxon>Peniculida</taxon>
        <taxon>Parameciidae</taxon>
        <taxon>Paramecium</taxon>
    </lineage>
</organism>
<proteinExistence type="predicted"/>
<name>A0A8S1MR60_PARPR</name>
<dbReference type="EMBL" id="CAJJDM010000062">
    <property type="protein sequence ID" value="CAD8079235.1"/>
    <property type="molecule type" value="Genomic_DNA"/>
</dbReference>
<comment type="caution">
    <text evidence="1">The sequence shown here is derived from an EMBL/GenBank/DDBJ whole genome shotgun (WGS) entry which is preliminary data.</text>
</comment>
<evidence type="ECO:0000313" key="2">
    <source>
        <dbReference type="Proteomes" id="UP000688137"/>
    </source>
</evidence>
<dbReference type="Proteomes" id="UP000688137">
    <property type="component" value="Unassembled WGS sequence"/>
</dbReference>
<evidence type="ECO:0000313" key="1">
    <source>
        <dbReference type="EMBL" id="CAD8079235.1"/>
    </source>
</evidence>
<accession>A0A8S1MR60</accession>
<reference evidence="1" key="1">
    <citation type="submission" date="2021-01" db="EMBL/GenBank/DDBJ databases">
        <authorList>
            <consortium name="Genoscope - CEA"/>
            <person name="William W."/>
        </authorList>
    </citation>
    <scope>NUCLEOTIDE SEQUENCE</scope>
</reference>
<protein>
    <submittedName>
        <fullName evidence="1">Uncharacterized protein</fullName>
    </submittedName>
</protein>
<dbReference type="AlphaFoldDB" id="A0A8S1MR60"/>
<keyword evidence="2" id="KW-1185">Reference proteome</keyword>
<gene>
    <name evidence="1" type="ORF">PPRIM_AZ9-3.1.T0610199</name>
</gene>
<sequence length="143" mass="17251">MKNRKTAKKFIVYIKLKLMFLKYSLKCVWLFTLITLQKQKIIQFASYYLCLIKQGFNLYDNNYLFISISNMIISKVEDCHLNILLFVIQQCYLLFSIYNQSSTFQYRFIQQKKNIFLICQSLQQSNLIILEIRKETVQNDKIK</sequence>